<comment type="caution">
    <text evidence="2">The sequence shown here is derived from an EMBL/GenBank/DDBJ whole genome shotgun (WGS) entry which is preliminary data.</text>
</comment>
<dbReference type="PANTHER" id="PTHR12289">
    <property type="entry name" value="METAXIN RELATED"/>
    <property type="match status" value="1"/>
</dbReference>
<dbReference type="EMBL" id="JARBDR010000903">
    <property type="protein sequence ID" value="KAJ8304573.1"/>
    <property type="molecule type" value="Genomic_DNA"/>
</dbReference>
<protein>
    <recommendedName>
        <fullName evidence="1">Thioredoxin-like fold domain-containing protein</fullName>
    </recommendedName>
</protein>
<accession>A0ABQ9EMU1</accession>
<name>A0ABQ9EMU1_TEGGR</name>
<gene>
    <name evidence="2" type="ORF">KUTeg_018156</name>
</gene>
<evidence type="ECO:0000313" key="2">
    <source>
        <dbReference type="EMBL" id="KAJ8304573.1"/>
    </source>
</evidence>
<keyword evidence="3" id="KW-1185">Reference proteome</keyword>
<dbReference type="PANTHER" id="PTHR12289:SF41">
    <property type="entry name" value="FAILED AXON CONNECTIONS-RELATED"/>
    <property type="match status" value="1"/>
</dbReference>
<dbReference type="SUPFAM" id="SSF52833">
    <property type="entry name" value="Thioredoxin-like"/>
    <property type="match status" value="1"/>
</dbReference>
<proteinExistence type="predicted"/>
<reference evidence="2 3" key="1">
    <citation type="submission" date="2022-12" db="EMBL/GenBank/DDBJ databases">
        <title>Chromosome-level genome of Tegillarca granosa.</title>
        <authorList>
            <person name="Kim J."/>
        </authorList>
    </citation>
    <scope>NUCLEOTIDE SEQUENCE [LARGE SCALE GENOMIC DNA]</scope>
    <source>
        <strain evidence="2">Teg-2019</strain>
        <tissue evidence="2">Adductor muscle</tissue>
    </source>
</reference>
<dbReference type="InterPro" id="IPR012336">
    <property type="entry name" value="Thioredoxin-like_fold"/>
</dbReference>
<organism evidence="2 3">
    <name type="scientific">Tegillarca granosa</name>
    <name type="common">Malaysian cockle</name>
    <name type="synonym">Anadara granosa</name>
    <dbReference type="NCBI Taxonomy" id="220873"/>
    <lineage>
        <taxon>Eukaryota</taxon>
        <taxon>Metazoa</taxon>
        <taxon>Spiralia</taxon>
        <taxon>Lophotrochozoa</taxon>
        <taxon>Mollusca</taxon>
        <taxon>Bivalvia</taxon>
        <taxon>Autobranchia</taxon>
        <taxon>Pteriomorphia</taxon>
        <taxon>Arcoida</taxon>
        <taxon>Arcoidea</taxon>
        <taxon>Arcidae</taxon>
        <taxon>Tegillarca</taxon>
    </lineage>
</organism>
<dbReference type="Proteomes" id="UP001217089">
    <property type="component" value="Unassembled WGS sequence"/>
</dbReference>
<feature type="domain" description="Thioredoxin-like fold" evidence="1">
    <location>
        <begin position="31"/>
        <end position="124"/>
    </location>
</feature>
<evidence type="ECO:0000259" key="1">
    <source>
        <dbReference type="Pfam" id="PF17172"/>
    </source>
</evidence>
<dbReference type="InterPro" id="IPR036249">
    <property type="entry name" value="Thioredoxin-like_sf"/>
</dbReference>
<evidence type="ECO:0000313" key="3">
    <source>
        <dbReference type="Proteomes" id="UP001217089"/>
    </source>
</evidence>
<sequence length="166" mass="19531">MATWNPEWKKDVVYLHVRPRQFAKHIPNLSPFAMKMETWFRINNIKHEVIDYFGVSSKGQSPFIMINEKEIPDSNFGIDYISDHFGIDPYPGLSKSEKGVARAFLKMIEENLAWTIFWYRYFSERAHSQGIGRHSNEEIYKIGCDDIRAISDYLEDKKSIVPYLEC</sequence>
<dbReference type="InterPro" id="IPR050931">
    <property type="entry name" value="Mito_Protein_Transport_Metaxin"/>
</dbReference>
<dbReference type="Pfam" id="PF17172">
    <property type="entry name" value="GST_N_4"/>
    <property type="match status" value="1"/>
</dbReference>